<feature type="compositionally biased region" description="Basic and acidic residues" evidence="1">
    <location>
        <begin position="7"/>
        <end position="24"/>
    </location>
</feature>
<evidence type="ECO:0000313" key="3">
    <source>
        <dbReference type="Proteomes" id="UP000009168"/>
    </source>
</evidence>
<feature type="compositionally biased region" description="Polar residues" evidence="1">
    <location>
        <begin position="399"/>
        <end position="416"/>
    </location>
</feature>
<feature type="region of interest" description="Disordered" evidence="1">
    <location>
        <begin position="399"/>
        <end position="428"/>
    </location>
</feature>
<dbReference type="GeneID" id="7837850"/>
<evidence type="ECO:0000313" key="2">
    <source>
        <dbReference type="EMBL" id="EAR85038.2"/>
    </source>
</evidence>
<feature type="region of interest" description="Disordered" evidence="1">
    <location>
        <begin position="1"/>
        <end position="26"/>
    </location>
</feature>
<evidence type="ECO:0000256" key="1">
    <source>
        <dbReference type="SAM" id="MobiDB-lite"/>
    </source>
</evidence>
<name>I7MGC9_TETTS</name>
<dbReference type="InParanoid" id="I7MGC9"/>
<accession>I7MGC9</accession>
<dbReference type="Proteomes" id="UP000009168">
    <property type="component" value="Unassembled WGS sequence"/>
</dbReference>
<reference evidence="3" key="1">
    <citation type="journal article" date="2006" name="PLoS Biol.">
        <title>Macronuclear genome sequence of the ciliate Tetrahymena thermophila, a model eukaryote.</title>
        <authorList>
            <person name="Eisen J.A."/>
            <person name="Coyne R.S."/>
            <person name="Wu M."/>
            <person name="Wu D."/>
            <person name="Thiagarajan M."/>
            <person name="Wortman J.R."/>
            <person name="Badger J.H."/>
            <person name="Ren Q."/>
            <person name="Amedeo P."/>
            <person name="Jones K.M."/>
            <person name="Tallon L.J."/>
            <person name="Delcher A.L."/>
            <person name="Salzberg S.L."/>
            <person name="Silva J.C."/>
            <person name="Haas B.J."/>
            <person name="Majoros W.H."/>
            <person name="Farzad M."/>
            <person name="Carlton J.M."/>
            <person name="Smith R.K. Jr."/>
            <person name="Garg J."/>
            <person name="Pearlman R.E."/>
            <person name="Karrer K.M."/>
            <person name="Sun L."/>
            <person name="Manning G."/>
            <person name="Elde N.C."/>
            <person name="Turkewitz A.P."/>
            <person name="Asai D.J."/>
            <person name="Wilkes D.E."/>
            <person name="Wang Y."/>
            <person name="Cai H."/>
            <person name="Collins K."/>
            <person name="Stewart B.A."/>
            <person name="Lee S.R."/>
            <person name="Wilamowska K."/>
            <person name="Weinberg Z."/>
            <person name="Ruzzo W.L."/>
            <person name="Wloga D."/>
            <person name="Gaertig J."/>
            <person name="Frankel J."/>
            <person name="Tsao C.-C."/>
            <person name="Gorovsky M.A."/>
            <person name="Keeling P.J."/>
            <person name="Waller R.F."/>
            <person name="Patron N.J."/>
            <person name="Cherry J.M."/>
            <person name="Stover N.A."/>
            <person name="Krieger C.J."/>
            <person name="del Toro C."/>
            <person name="Ryder H.F."/>
            <person name="Williamson S.C."/>
            <person name="Barbeau R.A."/>
            <person name="Hamilton E.P."/>
            <person name="Orias E."/>
        </authorList>
    </citation>
    <scope>NUCLEOTIDE SEQUENCE [LARGE SCALE GENOMIC DNA]</scope>
    <source>
        <strain evidence="3">SB210</strain>
    </source>
</reference>
<organism evidence="2 3">
    <name type="scientific">Tetrahymena thermophila (strain SB210)</name>
    <dbReference type="NCBI Taxonomy" id="312017"/>
    <lineage>
        <taxon>Eukaryota</taxon>
        <taxon>Sar</taxon>
        <taxon>Alveolata</taxon>
        <taxon>Ciliophora</taxon>
        <taxon>Intramacronucleata</taxon>
        <taxon>Oligohymenophorea</taxon>
        <taxon>Hymenostomatida</taxon>
        <taxon>Tetrahymenina</taxon>
        <taxon>Tetrahymenidae</taxon>
        <taxon>Tetrahymena</taxon>
    </lineage>
</organism>
<gene>
    <name evidence="2" type="ORF">TTHERM_00529900</name>
</gene>
<keyword evidence="3" id="KW-1185">Reference proteome</keyword>
<dbReference type="KEGG" id="tet:TTHERM_00529900"/>
<dbReference type="AlphaFoldDB" id="I7MGC9"/>
<dbReference type="RefSeq" id="XP_001032701.2">
    <property type="nucleotide sequence ID" value="XM_001032701.2"/>
</dbReference>
<protein>
    <submittedName>
        <fullName evidence="2">Uncharacterized protein</fullName>
    </submittedName>
</protein>
<dbReference type="eggNOG" id="ENOG502SQCW">
    <property type="taxonomic scope" value="Eukaryota"/>
</dbReference>
<sequence>MDNVFQSKKDIVQQEQQEAKNQKEQKKKIFKETFNSLSSSRFQNKLMTFVKEDGTQTILESFQTGSYPLINPDLHNFRDRQKEKEKDQYGGIYLRTYQVGSERAAHTQQEFLSSHLEGQIYNSHPPHLHPTLSWLRIRDLKKEGPPLRYNNRIENENLVKNIENNNQKIDHSSRDMKMVHDPDWKQKNKQKWIDFNKGFDCSTKSSLKWSSNPPWPQIPIGPTDPYMGGFKQIEDKLGRHRDKKKEPKRNDFIGRVKDDPWESTLNVSKSIRTLKAEQVMHGDPERFMFSKNNKLDQTSYKPSLIETKSVDRLTPFNHSNNFQSLQLKNMGQNFPRIYKNSLVHYGLIEKQQHSANHSKNYYNSFLYDNAYKSNTSGAGSSPNKKMFFDDTKLLQKAHQMSNQSLEKNKRLPTQQAEDFRYNPPSDKQVQDAVCKYFQK</sequence>
<feature type="region of interest" description="Disordered" evidence="1">
    <location>
        <begin position="206"/>
        <end position="226"/>
    </location>
</feature>
<dbReference type="EMBL" id="GG662522">
    <property type="protein sequence ID" value="EAR85038.2"/>
    <property type="molecule type" value="Genomic_DNA"/>
</dbReference>
<proteinExistence type="predicted"/>